<keyword evidence="4" id="KW-1185">Reference proteome</keyword>
<dbReference type="AlphaFoldDB" id="A0A1M4UHY1"/>
<dbReference type="InterPro" id="IPR020476">
    <property type="entry name" value="Nudix_hydrolase"/>
</dbReference>
<name>A0A1M4UHY1_9CLOT</name>
<evidence type="ECO:0000256" key="1">
    <source>
        <dbReference type="ARBA" id="ARBA00022801"/>
    </source>
</evidence>
<protein>
    <submittedName>
        <fullName evidence="3">ADP-ribose pyrophosphatase YjhB, NUDIX family</fullName>
    </submittedName>
</protein>
<evidence type="ECO:0000259" key="2">
    <source>
        <dbReference type="PROSITE" id="PS51462"/>
    </source>
</evidence>
<dbReference type="Pfam" id="PF00293">
    <property type="entry name" value="NUDIX"/>
    <property type="match status" value="1"/>
</dbReference>
<proteinExistence type="predicted"/>
<dbReference type="OrthoDB" id="9786141at2"/>
<gene>
    <name evidence="3" type="ORF">SAMN05443638_10531</name>
</gene>
<dbReference type="InterPro" id="IPR000086">
    <property type="entry name" value="NUDIX_hydrolase_dom"/>
</dbReference>
<accession>A0A1M4UHY1</accession>
<dbReference type="Proteomes" id="UP000184035">
    <property type="component" value="Unassembled WGS sequence"/>
</dbReference>
<feature type="domain" description="Nudix hydrolase" evidence="2">
    <location>
        <begin position="27"/>
        <end position="166"/>
    </location>
</feature>
<dbReference type="PANTHER" id="PTHR43736:SF4">
    <property type="entry name" value="SLR1690 PROTEIN"/>
    <property type="match status" value="1"/>
</dbReference>
<dbReference type="PANTHER" id="PTHR43736">
    <property type="entry name" value="ADP-RIBOSE PYROPHOSPHATASE"/>
    <property type="match status" value="1"/>
</dbReference>
<dbReference type="InterPro" id="IPR015797">
    <property type="entry name" value="NUDIX_hydrolase-like_dom_sf"/>
</dbReference>
<evidence type="ECO:0000313" key="4">
    <source>
        <dbReference type="Proteomes" id="UP000184035"/>
    </source>
</evidence>
<reference evidence="3 4" key="1">
    <citation type="submission" date="2016-11" db="EMBL/GenBank/DDBJ databases">
        <authorList>
            <person name="Jaros S."/>
            <person name="Januszkiewicz K."/>
            <person name="Wedrychowicz H."/>
        </authorList>
    </citation>
    <scope>NUCLEOTIDE SEQUENCE [LARGE SCALE GENOMIC DNA]</scope>
    <source>
        <strain evidence="3 4">DSM 2631</strain>
    </source>
</reference>
<sequence length="221" mass="25441">MKNQIRNSKGQTEEEFLKEYDPSKYKKPSVTVDILIFRLGEKSSNNIGRDVEMLLIKRGNFPELGKWACPGGFIEMDESLEESAKRELYEETGVKDVYLQQLKTFGDPKRDKRDRVITVAYMSIIDEQLEVKAGDDAADAKWYKVNLKKRNRIKKEDGYDEKWIISLLNKDINLECILIKKVRKIGVLKSKDFQIIDGGLIASDHSKLIAFGIEKLEHILG</sequence>
<dbReference type="GO" id="GO:0016787">
    <property type="term" value="F:hydrolase activity"/>
    <property type="evidence" value="ECO:0007669"/>
    <property type="project" value="UniProtKB-KW"/>
</dbReference>
<dbReference type="EMBL" id="FQVM01000005">
    <property type="protein sequence ID" value="SHE56392.1"/>
    <property type="molecule type" value="Genomic_DNA"/>
</dbReference>
<organism evidence="3 4">
    <name type="scientific">Clostridium fallax</name>
    <dbReference type="NCBI Taxonomy" id="1533"/>
    <lineage>
        <taxon>Bacteria</taxon>
        <taxon>Bacillati</taxon>
        <taxon>Bacillota</taxon>
        <taxon>Clostridia</taxon>
        <taxon>Eubacteriales</taxon>
        <taxon>Clostridiaceae</taxon>
        <taxon>Clostridium</taxon>
    </lineage>
</organism>
<dbReference type="CDD" id="cd18873">
    <property type="entry name" value="NUDIX_NadM_like"/>
    <property type="match status" value="1"/>
</dbReference>
<dbReference type="PROSITE" id="PS51462">
    <property type="entry name" value="NUDIX"/>
    <property type="match status" value="1"/>
</dbReference>
<keyword evidence="1" id="KW-0378">Hydrolase</keyword>
<dbReference type="SUPFAM" id="SSF55811">
    <property type="entry name" value="Nudix"/>
    <property type="match status" value="1"/>
</dbReference>
<dbReference type="STRING" id="1533.SAMN05443638_10531"/>
<dbReference type="RefSeq" id="WP_072893504.1">
    <property type="nucleotide sequence ID" value="NZ_FQVM01000005.1"/>
</dbReference>
<dbReference type="PRINTS" id="PR00502">
    <property type="entry name" value="NUDIXFAMILY"/>
</dbReference>
<evidence type="ECO:0000313" key="3">
    <source>
        <dbReference type="EMBL" id="SHE56392.1"/>
    </source>
</evidence>
<dbReference type="Gene3D" id="3.90.79.10">
    <property type="entry name" value="Nucleoside Triphosphate Pyrophosphohydrolase"/>
    <property type="match status" value="1"/>
</dbReference>